<dbReference type="OrthoDB" id="5171895at2"/>
<dbReference type="STRING" id="630515.SAMN04489812_1182"/>
<evidence type="ECO:0000313" key="2">
    <source>
        <dbReference type="Proteomes" id="UP000199103"/>
    </source>
</evidence>
<name>A0A1H1Q8Z2_9ACTN</name>
<evidence type="ECO:0000313" key="1">
    <source>
        <dbReference type="EMBL" id="SDS19895.1"/>
    </source>
</evidence>
<dbReference type="Proteomes" id="UP000199103">
    <property type="component" value="Chromosome I"/>
</dbReference>
<keyword evidence="2" id="KW-1185">Reference proteome</keyword>
<sequence length="281" mass="30702">MSRRCRTAITLLVVLGVLIALLVAVVVVFTRIPNHQPLPGEQRCVFTANGRSAAIDTEQAHYASIIAGVSVRRGLPARAASIALATAYQESNIRNLDHGDRDSVGLFQQRPSQGWGSKKKLMDPYYATNRFYRALVKIDDWEHSDITEIAQQIQISGFPEAYRDHEADARVLASVLTGHSPAGIECLIREPGEGDAVGLTGSLRKTFKIEPDRTGGSIAISAESTELAWAYAQYAVANARDYGVREVRIGSKQWTTDDSSLAGWTAAHSPINSRSIKIITR</sequence>
<organism evidence="1 2">
    <name type="scientific">Microlunatus soli</name>
    <dbReference type="NCBI Taxonomy" id="630515"/>
    <lineage>
        <taxon>Bacteria</taxon>
        <taxon>Bacillati</taxon>
        <taxon>Actinomycetota</taxon>
        <taxon>Actinomycetes</taxon>
        <taxon>Propionibacteriales</taxon>
        <taxon>Propionibacteriaceae</taxon>
        <taxon>Microlunatus</taxon>
    </lineage>
</organism>
<dbReference type="EMBL" id="LT629772">
    <property type="protein sequence ID" value="SDS19895.1"/>
    <property type="molecule type" value="Genomic_DNA"/>
</dbReference>
<gene>
    <name evidence="1" type="ORF">SAMN04489812_1182</name>
</gene>
<proteinExistence type="predicted"/>
<reference evidence="1 2" key="1">
    <citation type="submission" date="2016-10" db="EMBL/GenBank/DDBJ databases">
        <authorList>
            <person name="de Groot N.N."/>
        </authorList>
    </citation>
    <scope>NUCLEOTIDE SEQUENCE [LARGE SCALE GENOMIC DNA]</scope>
    <source>
        <strain evidence="1 2">DSM 21800</strain>
    </source>
</reference>
<accession>A0A1H1Q8Z2</accession>
<dbReference type="AlphaFoldDB" id="A0A1H1Q8Z2"/>
<dbReference type="RefSeq" id="WP_091521317.1">
    <property type="nucleotide sequence ID" value="NZ_LT629772.1"/>
</dbReference>
<protein>
    <submittedName>
        <fullName evidence="1">Uncharacterized protein</fullName>
    </submittedName>
</protein>